<name>A0A1Y6ESL9_9GAMM</name>
<evidence type="ECO:0000256" key="4">
    <source>
        <dbReference type="ARBA" id="ARBA00022691"/>
    </source>
</evidence>
<evidence type="ECO:0000313" key="7">
    <source>
        <dbReference type="EMBL" id="SMQ65249.1"/>
    </source>
</evidence>
<evidence type="ECO:0000256" key="2">
    <source>
        <dbReference type="ARBA" id="ARBA00022603"/>
    </source>
</evidence>
<feature type="active site" evidence="6">
    <location>
        <position position="392"/>
    </location>
</feature>
<dbReference type="RefSeq" id="WP_086434322.1">
    <property type="nucleotide sequence ID" value="NZ_FXWH01000001.1"/>
</dbReference>
<proteinExistence type="inferred from homology"/>
<dbReference type="AlphaFoldDB" id="A0A1Y6ESL9"/>
<dbReference type="GO" id="GO:0008610">
    <property type="term" value="P:lipid biosynthetic process"/>
    <property type="evidence" value="ECO:0007669"/>
    <property type="project" value="InterPro"/>
</dbReference>
<keyword evidence="8" id="KW-1185">Reference proteome</keyword>
<dbReference type="Pfam" id="PF02353">
    <property type="entry name" value="CMAS"/>
    <property type="match status" value="1"/>
</dbReference>
<dbReference type="Proteomes" id="UP000194450">
    <property type="component" value="Unassembled WGS sequence"/>
</dbReference>
<dbReference type="PANTHER" id="PTHR43667">
    <property type="entry name" value="CYCLOPROPANE-FATTY-ACYL-PHOSPHOLIPID SYNTHASE"/>
    <property type="match status" value="1"/>
</dbReference>
<evidence type="ECO:0000256" key="3">
    <source>
        <dbReference type="ARBA" id="ARBA00022679"/>
    </source>
</evidence>
<dbReference type="Gene3D" id="3.40.50.150">
    <property type="entry name" value="Vaccinia Virus protein VP39"/>
    <property type="match status" value="1"/>
</dbReference>
<sequence length="423" mass="47806">MPNGESVMTTTNQISWVDKQARSLVLRLLGHLSYGRMVFLEEGSHVATFGQAAKATDLHAEVNVLHPSFYRRMLLGGSIASGELYIDNSWETPDLTAVIQVFARNLPALDAFEAKFTWLTLPFQKIQHWRRSNTKVQAKENISAHYDLGNTLYREFLDSHMQYSSAVYPSPEATLEEAQEHKLKRLCDALELQPSDHLVEIGTGWGGLAVYAAQNYGCKVTTTTISSEQHKYATELVNKLGLQDQVTLLKEDYRDLQGQYDKLVSVEMIEAVGERYLPVFFHTCSRLLKPTGKMALQAITIADQRMKSYANSVDFIQKHIFPGGFLPSVQLMSTLIAEQTDMVVRQLGDIGLDYAQTLKDWRDRFNAKTEVLAPLGYDDRFSRLWNFYLSYCEGGFRERTISAVQFVATKPGCRAFQHSGSLC</sequence>
<dbReference type="InterPro" id="IPR029063">
    <property type="entry name" value="SAM-dependent_MTases_sf"/>
</dbReference>
<evidence type="ECO:0000256" key="1">
    <source>
        <dbReference type="ARBA" id="ARBA00010815"/>
    </source>
</evidence>
<dbReference type="OrthoDB" id="9782855at2"/>
<evidence type="ECO:0000256" key="6">
    <source>
        <dbReference type="PIRSR" id="PIRSR003085-1"/>
    </source>
</evidence>
<evidence type="ECO:0000313" key="8">
    <source>
        <dbReference type="Proteomes" id="UP000194450"/>
    </source>
</evidence>
<comment type="similarity">
    <text evidence="1">Belongs to the CFA/CMAS family.</text>
</comment>
<accession>A0A1Y6ESL9</accession>
<dbReference type="GO" id="GO:0032259">
    <property type="term" value="P:methylation"/>
    <property type="evidence" value="ECO:0007669"/>
    <property type="project" value="UniProtKB-KW"/>
</dbReference>
<keyword evidence="2" id="KW-0489">Methyltransferase</keyword>
<dbReference type="InterPro" id="IPR003333">
    <property type="entry name" value="CMAS"/>
</dbReference>
<dbReference type="EMBL" id="FXWH01000001">
    <property type="protein sequence ID" value="SMQ65249.1"/>
    <property type="molecule type" value="Genomic_DNA"/>
</dbReference>
<keyword evidence="4" id="KW-0949">S-adenosyl-L-methionine</keyword>
<dbReference type="InterPro" id="IPR050723">
    <property type="entry name" value="CFA/CMAS"/>
</dbReference>
<keyword evidence="3" id="KW-0808">Transferase</keyword>
<keyword evidence="5" id="KW-0443">Lipid metabolism</keyword>
<protein>
    <submittedName>
        <fullName evidence="7">Cyclopropane-fatty-acyl-phospholipid synthase</fullName>
    </submittedName>
</protein>
<reference evidence="8" key="1">
    <citation type="submission" date="2017-04" db="EMBL/GenBank/DDBJ databases">
        <authorList>
            <person name="Varghese N."/>
            <person name="Submissions S."/>
        </authorList>
    </citation>
    <scope>NUCLEOTIDE SEQUENCE [LARGE SCALE GENOMIC DNA]</scope>
</reference>
<dbReference type="CDD" id="cd02440">
    <property type="entry name" value="AdoMet_MTases"/>
    <property type="match status" value="1"/>
</dbReference>
<organism evidence="7 8">
    <name type="scientific">Pseudidiomarina planktonica</name>
    <dbReference type="NCBI Taxonomy" id="1323738"/>
    <lineage>
        <taxon>Bacteria</taxon>
        <taxon>Pseudomonadati</taxon>
        <taxon>Pseudomonadota</taxon>
        <taxon>Gammaproteobacteria</taxon>
        <taxon>Alteromonadales</taxon>
        <taxon>Idiomarinaceae</taxon>
        <taxon>Pseudidiomarina</taxon>
    </lineage>
</organism>
<gene>
    <name evidence="7" type="ORF">SAMN06297229_1221</name>
</gene>
<evidence type="ECO:0000256" key="5">
    <source>
        <dbReference type="ARBA" id="ARBA00023098"/>
    </source>
</evidence>
<dbReference type="PANTHER" id="PTHR43667:SF2">
    <property type="entry name" value="FATTY ACID C-METHYL TRANSFERASE"/>
    <property type="match status" value="1"/>
</dbReference>
<dbReference type="SUPFAM" id="SSF53335">
    <property type="entry name" value="S-adenosyl-L-methionine-dependent methyltransferases"/>
    <property type="match status" value="1"/>
</dbReference>
<dbReference type="PIRSF" id="PIRSF003085">
    <property type="entry name" value="CMAS"/>
    <property type="match status" value="1"/>
</dbReference>
<dbReference type="GO" id="GO:0008168">
    <property type="term" value="F:methyltransferase activity"/>
    <property type="evidence" value="ECO:0007669"/>
    <property type="project" value="UniProtKB-KW"/>
</dbReference>